<evidence type="ECO:0000313" key="2">
    <source>
        <dbReference type="Proteomes" id="UP000010931"/>
    </source>
</evidence>
<name>L7F6Y9_STRT8</name>
<reference evidence="1 2" key="1">
    <citation type="journal article" date="2011" name="Plasmid">
        <title>Streptomyces turgidiscabies Car8 contains a modular pathogenicity island that shares virulence genes with other actinobacterial plant pathogens.</title>
        <authorList>
            <person name="Huguet-Tapia J.C."/>
            <person name="Badger J.H."/>
            <person name="Loria R."/>
            <person name="Pettis G.S."/>
        </authorList>
    </citation>
    <scope>NUCLEOTIDE SEQUENCE [LARGE SCALE GENOMIC DNA]</scope>
    <source>
        <strain evidence="1 2">Car8</strain>
    </source>
</reference>
<dbReference type="Proteomes" id="UP000010931">
    <property type="component" value="Unassembled WGS sequence"/>
</dbReference>
<accession>L7F6Y9</accession>
<organism evidence="1 2">
    <name type="scientific">Streptomyces turgidiscabies (strain Car8)</name>
    <dbReference type="NCBI Taxonomy" id="698760"/>
    <lineage>
        <taxon>Bacteria</taxon>
        <taxon>Bacillati</taxon>
        <taxon>Actinomycetota</taxon>
        <taxon>Actinomycetes</taxon>
        <taxon>Kitasatosporales</taxon>
        <taxon>Streptomycetaceae</taxon>
        <taxon>Streptomyces</taxon>
    </lineage>
</organism>
<gene>
    <name evidence="1" type="ORF">STRTUCAR8_09323</name>
</gene>
<dbReference type="AlphaFoldDB" id="L7F6Y9"/>
<comment type="caution">
    <text evidence="1">The sequence shown here is derived from an EMBL/GenBank/DDBJ whole genome shotgun (WGS) entry which is preliminary data.</text>
</comment>
<proteinExistence type="predicted"/>
<feature type="non-terminal residue" evidence="1">
    <location>
        <position position="23"/>
    </location>
</feature>
<protein>
    <submittedName>
        <fullName evidence="1">Uncharacterized protein</fullName>
    </submittedName>
</protein>
<evidence type="ECO:0000313" key="1">
    <source>
        <dbReference type="EMBL" id="ELP67353.1"/>
    </source>
</evidence>
<dbReference type="EMBL" id="AEJB01000291">
    <property type="protein sequence ID" value="ELP67353.1"/>
    <property type="molecule type" value="Genomic_DNA"/>
</dbReference>
<keyword evidence="2" id="KW-1185">Reference proteome</keyword>
<sequence>MASKIRKGGRWRVLRMVIPSLAV</sequence>